<dbReference type="AlphaFoldDB" id="A0A815VS26"/>
<comment type="caution">
    <text evidence="1">The sequence shown here is derived from an EMBL/GenBank/DDBJ whole genome shotgun (WGS) entry which is preliminary data.</text>
</comment>
<sequence length="61" mass="7171">DTLMSYRKQQNNRDHLLYLDCTWRSANWSLMKEILGQLDAICNGTNMNLTNSSIQTFQFLN</sequence>
<organism evidence="1 2">
    <name type="scientific">Adineta steineri</name>
    <dbReference type="NCBI Taxonomy" id="433720"/>
    <lineage>
        <taxon>Eukaryota</taxon>
        <taxon>Metazoa</taxon>
        <taxon>Spiralia</taxon>
        <taxon>Gnathifera</taxon>
        <taxon>Rotifera</taxon>
        <taxon>Eurotatoria</taxon>
        <taxon>Bdelloidea</taxon>
        <taxon>Adinetida</taxon>
        <taxon>Adinetidae</taxon>
        <taxon>Adineta</taxon>
    </lineage>
</organism>
<feature type="non-terminal residue" evidence="1">
    <location>
        <position position="1"/>
    </location>
</feature>
<dbReference type="EMBL" id="CAJNON010004730">
    <property type="protein sequence ID" value="CAF1532522.1"/>
    <property type="molecule type" value="Genomic_DNA"/>
</dbReference>
<dbReference type="Proteomes" id="UP000663891">
    <property type="component" value="Unassembled WGS sequence"/>
</dbReference>
<name>A0A815VS26_9BILA</name>
<reference evidence="1" key="1">
    <citation type="submission" date="2021-02" db="EMBL/GenBank/DDBJ databases">
        <authorList>
            <person name="Nowell W R."/>
        </authorList>
    </citation>
    <scope>NUCLEOTIDE SEQUENCE</scope>
</reference>
<dbReference type="OrthoDB" id="5570127at2759"/>
<gene>
    <name evidence="1" type="ORF">VCS650_LOCUS43755</name>
</gene>
<protein>
    <submittedName>
        <fullName evidence="1">Uncharacterized protein</fullName>
    </submittedName>
</protein>
<evidence type="ECO:0000313" key="2">
    <source>
        <dbReference type="Proteomes" id="UP000663891"/>
    </source>
</evidence>
<accession>A0A815VS26</accession>
<proteinExistence type="predicted"/>
<evidence type="ECO:0000313" key="1">
    <source>
        <dbReference type="EMBL" id="CAF1532522.1"/>
    </source>
</evidence>